<name>A0A841FK91_9ACTN</name>
<keyword evidence="1" id="KW-0472">Membrane</keyword>
<evidence type="ECO:0000313" key="3">
    <source>
        <dbReference type="EMBL" id="MBB6036285.1"/>
    </source>
</evidence>
<dbReference type="SUPFAM" id="SSF53474">
    <property type="entry name" value="alpha/beta-Hydrolases"/>
    <property type="match status" value="1"/>
</dbReference>
<feature type="transmembrane region" description="Helical" evidence="1">
    <location>
        <begin position="57"/>
        <end position="74"/>
    </location>
</feature>
<protein>
    <submittedName>
        <fullName evidence="3">4,5:9,10-diseco-3-hydroxy-5,9, 17-trioxoandrosta-1(10),2-diene-4-oate hydrolase</fullName>
        <ecNumber evidence="3">3.7.1.17</ecNumber>
    </submittedName>
</protein>
<keyword evidence="4" id="KW-1185">Reference proteome</keyword>
<accession>A0A841FK91</accession>
<proteinExistence type="predicted"/>
<gene>
    <name evidence="3" type="ORF">HNR73_004153</name>
</gene>
<organism evidence="3 4">
    <name type="scientific">Phytomonospora endophytica</name>
    <dbReference type="NCBI Taxonomy" id="714109"/>
    <lineage>
        <taxon>Bacteria</taxon>
        <taxon>Bacillati</taxon>
        <taxon>Actinomycetota</taxon>
        <taxon>Actinomycetes</taxon>
        <taxon>Micromonosporales</taxon>
        <taxon>Micromonosporaceae</taxon>
        <taxon>Phytomonospora</taxon>
    </lineage>
</organism>
<dbReference type="Gene3D" id="3.40.50.1820">
    <property type="entry name" value="alpha/beta hydrolase"/>
    <property type="match status" value="1"/>
</dbReference>
<keyword evidence="3" id="KW-0378">Hydrolase</keyword>
<dbReference type="PANTHER" id="PTHR46438:SF11">
    <property type="entry name" value="LIPASE-RELATED"/>
    <property type="match status" value="1"/>
</dbReference>
<evidence type="ECO:0000313" key="4">
    <source>
        <dbReference type="Proteomes" id="UP000548476"/>
    </source>
</evidence>
<keyword evidence="1" id="KW-0812">Transmembrane</keyword>
<dbReference type="EMBL" id="JACHGT010000008">
    <property type="protein sequence ID" value="MBB6036285.1"/>
    <property type="molecule type" value="Genomic_DNA"/>
</dbReference>
<evidence type="ECO:0000259" key="2">
    <source>
        <dbReference type="Pfam" id="PF00561"/>
    </source>
</evidence>
<reference evidence="3 4" key="1">
    <citation type="submission" date="2020-08" db="EMBL/GenBank/DDBJ databases">
        <title>Genomic Encyclopedia of Type Strains, Phase IV (KMG-IV): sequencing the most valuable type-strain genomes for metagenomic binning, comparative biology and taxonomic classification.</title>
        <authorList>
            <person name="Goeker M."/>
        </authorList>
    </citation>
    <scope>NUCLEOTIDE SEQUENCE [LARGE SCALE GENOMIC DNA]</scope>
    <source>
        <strain evidence="3 4">YIM 65646</strain>
    </source>
</reference>
<feature type="transmembrane region" description="Helical" evidence="1">
    <location>
        <begin position="120"/>
        <end position="141"/>
    </location>
</feature>
<dbReference type="RefSeq" id="WP_184789112.1">
    <property type="nucleotide sequence ID" value="NZ_BONT01000046.1"/>
</dbReference>
<feature type="transmembrane region" description="Helical" evidence="1">
    <location>
        <begin position="153"/>
        <end position="175"/>
    </location>
</feature>
<dbReference type="InterPro" id="IPR029058">
    <property type="entry name" value="AB_hydrolase_fold"/>
</dbReference>
<feature type="domain" description="AB hydrolase-1" evidence="2">
    <location>
        <begin position="208"/>
        <end position="439"/>
    </location>
</feature>
<sequence>MSTDRFTRACARVVTGVLAADSAFHVYWATGATWPAADDRALSLAVMGFEVPFTTRILVPLAVVLALAATSVHIRHTRGRAGFVGGLTHLVTLGVAAAAAAQIPLRAAWALGFGADTGTVFYWLNLFVYLPLCAALSYDAYRVATDGMTGKALARTVIAVPAVLTLLLAVTAHGYRPSFGPPAPSGLDSHYAETDLARFHYLREGSGPPVVLLPGGTAWAFAWQPQLEALSADHTVYVVDLPGQGYTELRDADFAYDLPAMDTAIGAFLDAVGLRTTALAGHSWSGGWALSYAQNNPERVSRLVLLSSSGLDERDSFSWEMLKYPLVGELTVNLGYTREALVASVPDLFEHKERATPAVAEAMWAPLVVEENRRSVYLLERGLDWGRTEPRLPATAQPALILWGDADSVLPVEQAARFAALMPNDETHVLPGCGHAITLDCPGEVTGLMRTFLA</sequence>
<feature type="transmembrane region" description="Helical" evidence="1">
    <location>
        <begin position="81"/>
        <end position="100"/>
    </location>
</feature>
<dbReference type="AlphaFoldDB" id="A0A841FK91"/>
<dbReference type="EC" id="3.7.1.17" evidence="3"/>
<dbReference type="GO" id="GO:0102296">
    <property type="term" value="F:4,5-9,10-diseco-3-hydroxy-5,9,17-trioxoandrosta-1(10),2-diene-4-oate hydrolase activity"/>
    <property type="evidence" value="ECO:0007669"/>
    <property type="project" value="UniProtKB-EC"/>
</dbReference>
<dbReference type="PANTHER" id="PTHR46438">
    <property type="entry name" value="ALPHA/BETA-HYDROLASES SUPERFAMILY PROTEIN"/>
    <property type="match status" value="1"/>
</dbReference>
<evidence type="ECO:0000256" key="1">
    <source>
        <dbReference type="SAM" id="Phobius"/>
    </source>
</evidence>
<dbReference type="Pfam" id="PF00561">
    <property type="entry name" value="Abhydrolase_1"/>
    <property type="match status" value="1"/>
</dbReference>
<dbReference type="InterPro" id="IPR000073">
    <property type="entry name" value="AB_hydrolase_1"/>
</dbReference>
<dbReference type="PRINTS" id="PR00111">
    <property type="entry name" value="ABHYDROLASE"/>
</dbReference>
<keyword evidence="1" id="KW-1133">Transmembrane helix</keyword>
<dbReference type="Proteomes" id="UP000548476">
    <property type="component" value="Unassembled WGS sequence"/>
</dbReference>
<comment type="caution">
    <text evidence="3">The sequence shown here is derived from an EMBL/GenBank/DDBJ whole genome shotgun (WGS) entry which is preliminary data.</text>
</comment>